<feature type="compositionally biased region" description="Pro residues" evidence="1">
    <location>
        <begin position="414"/>
        <end position="453"/>
    </location>
</feature>
<evidence type="ECO:0000313" key="3">
    <source>
        <dbReference type="EMBL" id="KAE9401448.1"/>
    </source>
</evidence>
<feature type="compositionally biased region" description="Polar residues" evidence="1">
    <location>
        <begin position="586"/>
        <end position="595"/>
    </location>
</feature>
<dbReference type="SMART" id="SM00501">
    <property type="entry name" value="BRIGHT"/>
    <property type="match status" value="1"/>
</dbReference>
<evidence type="ECO:0000256" key="1">
    <source>
        <dbReference type="SAM" id="MobiDB-lite"/>
    </source>
</evidence>
<feature type="compositionally biased region" description="Polar residues" evidence="1">
    <location>
        <begin position="1"/>
        <end position="16"/>
    </location>
</feature>
<feature type="compositionally biased region" description="Pro residues" evidence="1">
    <location>
        <begin position="547"/>
        <end position="573"/>
    </location>
</feature>
<dbReference type="EMBL" id="ML769445">
    <property type="protein sequence ID" value="KAE9401448.1"/>
    <property type="molecule type" value="Genomic_DNA"/>
</dbReference>
<dbReference type="AlphaFoldDB" id="A0A6A4HW14"/>
<feature type="region of interest" description="Disordered" evidence="1">
    <location>
        <begin position="408"/>
        <end position="596"/>
    </location>
</feature>
<organism evidence="3 4">
    <name type="scientific">Gymnopus androsaceus JB14</name>
    <dbReference type="NCBI Taxonomy" id="1447944"/>
    <lineage>
        <taxon>Eukaryota</taxon>
        <taxon>Fungi</taxon>
        <taxon>Dikarya</taxon>
        <taxon>Basidiomycota</taxon>
        <taxon>Agaricomycotina</taxon>
        <taxon>Agaricomycetes</taxon>
        <taxon>Agaricomycetidae</taxon>
        <taxon>Agaricales</taxon>
        <taxon>Marasmiineae</taxon>
        <taxon>Omphalotaceae</taxon>
        <taxon>Gymnopus</taxon>
    </lineage>
</organism>
<dbReference type="InterPro" id="IPR036431">
    <property type="entry name" value="ARID_dom_sf"/>
</dbReference>
<sequence length="776" mass="84197">MNPFPSLNQSPLNFPMNNSANNASGPSNLGPNIPAPPLNPNVIGPLDKQRFETSYKQWCLTKNIVHDPRLLAFESRPIDLFQLHCHVMREGGIQNVTRKELWPVIAGRLGVVHFPGTVNEPPKSGPAAAIHIQHVYKEYLSAFDTVYMASVLDSRRKTGQLPGGQFPQAALSFPEIVRGFNPNQLRMIIACADKTAAELRARGMSESMVSFIENHRASLQGMAVDQENFGNDLRRTQPPGQVPGGLVGQSFSNPGIAVNPGAPPFSRPPSEHQPSLQAGPIIPRPTREQMNVAQLNINRLKSDYTARVIPMMPPVEVPPTNRAEYSSLLEIVLRLANDLDNKLPVFSIVSKNEENTRKLLSAIVTVQHQRTLVASPNPKFIVSFETLRLFYSQLTNAGRQIHGVIQTILKGDHPPPGPPGDPHAVGPVPPHLPHSNPPQIPPQVNPRVPPTLGKPPLNNTKKPVSTPTPPASAATPVPSAPTPTAAAASPQTPKSPKSKKKKVPPARKPSIKTTTPTLPPSTLEQPNQTSPSSTAGVKRQREEEPEPSLPTPGPSAGPSSSPMPPVVNEPSPPKRAKTDWEGPISETLQKKNQAVENIKTEEDASQFLEQMTELIKMAGSEEQTSLSSDISDTLEQFLRGYGGVPDSDASNTFSSLGLSEVGGSMDASTSQLPPHDLTEFFDFSLFPNEDEYESKVGTPDLISSSSTNPSPESQADADPAHHATALLDIKQEEYDPLRLGTLKEIDGGESAYYQSTDWKWDGQMTTLEQPWAIFNS</sequence>
<dbReference type="GO" id="GO:0003712">
    <property type="term" value="F:transcription coregulator activity"/>
    <property type="evidence" value="ECO:0007669"/>
    <property type="project" value="InterPro"/>
</dbReference>
<gene>
    <name evidence="3" type="ORF">BT96DRAFT_918767</name>
</gene>
<dbReference type="GO" id="GO:0016592">
    <property type="term" value="C:mediator complex"/>
    <property type="evidence" value="ECO:0007669"/>
    <property type="project" value="InterPro"/>
</dbReference>
<evidence type="ECO:0000313" key="4">
    <source>
        <dbReference type="Proteomes" id="UP000799118"/>
    </source>
</evidence>
<keyword evidence="4" id="KW-1185">Reference proteome</keyword>
<dbReference type="Pfam" id="PF01388">
    <property type="entry name" value="ARID"/>
    <property type="match status" value="1"/>
</dbReference>
<feature type="compositionally biased region" description="Low complexity" evidence="1">
    <location>
        <begin position="511"/>
        <end position="523"/>
    </location>
</feature>
<feature type="compositionally biased region" description="Low complexity" evidence="1">
    <location>
        <begin position="460"/>
        <end position="495"/>
    </location>
</feature>
<dbReference type="GO" id="GO:0003677">
    <property type="term" value="F:DNA binding"/>
    <property type="evidence" value="ECO:0007669"/>
    <property type="project" value="InterPro"/>
</dbReference>
<dbReference type="Gene3D" id="1.10.150.60">
    <property type="entry name" value="ARID DNA-binding domain"/>
    <property type="match status" value="1"/>
</dbReference>
<dbReference type="OrthoDB" id="1938591at2759"/>
<proteinExistence type="predicted"/>
<feature type="compositionally biased region" description="Basic residues" evidence="1">
    <location>
        <begin position="496"/>
        <end position="505"/>
    </location>
</feature>
<dbReference type="SUPFAM" id="SSF46774">
    <property type="entry name" value="ARID-like"/>
    <property type="match status" value="1"/>
</dbReference>
<feature type="region of interest" description="Disordered" evidence="1">
    <location>
        <begin position="1"/>
        <end position="41"/>
    </location>
</feature>
<name>A0A6A4HW14_9AGAR</name>
<dbReference type="InterPro" id="IPR001606">
    <property type="entry name" value="ARID_dom"/>
</dbReference>
<feature type="domain" description="ARID" evidence="2">
    <location>
        <begin position="45"/>
        <end position="148"/>
    </location>
</feature>
<reference evidence="3" key="1">
    <citation type="journal article" date="2019" name="Environ. Microbiol.">
        <title>Fungal ecological strategies reflected in gene transcription - a case study of two litter decomposers.</title>
        <authorList>
            <person name="Barbi F."/>
            <person name="Kohler A."/>
            <person name="Barry K."/>
            <person name="Baskaran P."/>
            <person name="Daum C."/>
            <person name="Fauchery L."/>
            <person name="Ihrmark K."/>
            <person name="Kuo A."/>
            <person name="LaButti K."/>
            <person name="Lipzen A."/>
            <person name="Morin E."/>
            <person name="Grigoriev I.V."/>
            <person name="Henrissat B."/>
            <person name="Lindahl B."/>
            <person name="Martin F."/>
        </authorList>
    </citation>
    <scope>NUCLEOTIDE SEQUENCE</scope>
    <source>
        <strain evidence="3">JB14</strain>
    </source>
</reference>
<dbReference type="Proteomes" id="UP000799118">
    <property type="component" value="Unassembled WGS sequence"/>
</dbReference>
<feature type="region of interest" description="Disordered" evidence="1">
    <location>
        <begin position="258"/>
        <end position="282"/>
    </location>
</feature>
<dbReference type="GO" id="GO:0006357">
    <property type="term" value="P:regulation of transcription by RNA polymerase II"/>
    <property type="evidence" value="ECO:0007669"/>
    <property type="project" value="InterPro"/>
</dbReference>
<feature type="compositionally biased region" description="Low complexity" evidence="1">
    <location>
        <begin position="703"/>
        <end position="713"/>
    </location>
</feature>
<evidence type="ECO:0000259" key="2">
    <source>
        <dbReference type="PROSITE" id="PS51011"/>
    </source>
</evidence>
<feature type="region of interest" description="Disordered" evidence="1">
    <location>
        <begin position="691"/>
        <end position="723"/>
    </location>
</feature>
<feature type="compositionally biased region" description="Polar residues" evidence="1">
    <location>
        <begin position="524"/>
        <end position="535"/>
    </location>
</feature>
<dbReference type="SMART" id="SM01014">
    <property type="entry name" value="ARID"/>
    <property type="match status" value="1"/>
</dbReference>
<dbReference type="PROSITE" id="PS51011">
    <property type="entry name" value="ARID"/>
    <property type="match status" value="1"/>
</dbReference>
<dbReference type="InterPro" id="IPR008626">
    <property type="entry name" value="Mediator_Med15_fun"/>
</dbReference>
<dbReference type="CDD" id="cd16100">
    <property type="entry name" value="ARID"/>
    <property type="match status" value="1"/>
</dbReference>
<protein>
    <recommendedName>
        <fullName evidence="2">ARID domain-containing protein</fullName>
    </recommendedName>
</protein>
<dbReference type="Pfam" id="PF05397">
    <property type="entry name" value="Med15_fungi"/>
    <property type="match status" value="1"/>
</dbReference>
<accession>A0A6A4HW14</accession>